<comment type="caution">
    <text evidence="2">The sequence shown here is derived from an EMBL/GenBank/DDBJ whole genome shotgun (WGS) entry which is preliminary data.</text>
</comment>
<dbReference type="PANTHER" id="PTHR43465">
    <property type="entry name" value="DUF1680 DOMAIN PROTEIN (AFU_ORTHOLOGUE AFUA_1G08910)"/>
    <property type="match status" value="1"/>
</dbReference>
<dbReference type="EMBL" id="BARS01026726">
    <property type="protein sequence ID" value="GAG03842.1"/>
    <property type="molecule type" value="Genomic_DNA"/>
</dbReference>
<sequence length="180" mass="20571">MSITAGYDVLPNRGLYEVNHERVELRGGFWGPRLKTHHETTIGHALDCLERNGHVTNFDKAVGVFDGPLRGHHAFDSDIHKAMEGAMYCLQHRDDPELRLRVEGILDRILAAQQKDGFLISYFIVNGLDKKWEDLRLEHQMYNAGHFFEMAVEHHRLSGEKKAIDAAKRFADHIDSVFGP</sequence>
<dbReference type="InterPro" id="IPR012878">
    <property type="entry name" value="Beta-AFase-like_GH127_cat"/>
</dbReference>
<reference evidence="2" key="1">
    <citation type="journal article" date="2014" name="Front. Microbiol.">
        <title>High frequency of phylogenetically diverse reductive dehalogenase-homologous genes in deep subseafloor sedimentary metagenomes.</title>
        <authorList>
            <person name="Kawai M."/>
            <person name="Futagami T."/>
            <person name="Toyoda A."/>
            <person name="Takaki Y."/>
            <person name="Nishi S."/>
            <person name="Hori S."/>
            <person name="Arai W."/>
            <person name="Tsubouchi T."/>
            <person name="Morono Y."/>
            <person name="Uchiyama I."/>
            <person name="Ito T."/>
            <person name="Fujiyama A."/>
            <person name="Inagaki F."/>
            <person name="Takami H."/>
        </authorList>
    </citation>
    <scope>NUCLEOTIDE SEQUENCE</scope>
    <source>
        <strain evidence="2">Expedition CK06-06</strain>
    </source>
</reference>
<accession>X0UXA5</accession>
<proteinExistence type="predicted"/>
<dbReference type="AlphaFoldDB" id="X0UXA5"/>
<protein>
    <recommendedName>
        <fullName evidence="1">Non-reducing end beta-L-arabinofuranosidase-like GH127 catalytic domain-containing protein</fullName>
    </recommendedName>
</protein>
<name>X0UXA5_9ZZZZ</name>
<dbReference type="GO" id="GO:0005975">
    <property type="term" value="P:carbohydrate metabolic process"/>
    <property type="evidence" value="ECO:0007669"/>
    <property type="project" value="InterPro"/>
</dbReference>
<gene>
    <name evidence="2" type="ORF">S01H1_42084</name>
</gene>
<dbReference type="SUPFAM" id="SSF48208">
    <property type="entry name" value="Six-hairpin glycosidases"/>
    <property type="match status" value="1"/>
</dbReference>
<feature type="domain" description="Non-reducing end beta-L-arabinofuranosidase-like GH127 catalytic" evidence="1">
    <location>
        <begin position="23"/>
        <end position="177"/>
    </location>
</feature>
<organism evidence="2">
    <name type="scientific">marine sediment metagenome</name>
    <dbReference type="NCBI Taxonomy" id="412755"/>
    <lineage>
        <taxon>unclassified sequences</taxon>
        <taxon>metagenomes</taxon>
        <taxon>ecological metagenomes</taxon>
    </lineage>
</organism>
<dbReference type="Pfam" id="PF07944">
    <property type="entry name" value="Beta-AFase-like_GH127_cat"/>
    <property type="match status" value="1"/>
</dbReference>
<feature type="non-terminal residue" evidence="2">
    <location>
        <position position="180"/>
    </location>
</feature>
<evidence type="ECO:0000259" key="1">
    <source>
        <dbReference type="Pfam" id="PF07944"/>
    </source>
</evidence>
<dbReference type="InterPro" id="IPR049174">
    <property type="entry name" value="Beta-AFase-like"/>
</dbReference>
<evidence type="ECO:0000313" key="2">
    <source>
        <dbReference type="EMBL" id="GAG03842.1"/>
    </source>
</evidence>
<dbReference type="InterPro" id="IPR008928">
    <property type="entry name" value="6-hairpin_glycosidase_sf"/>
</dbReference>
<dbReference type="PANTHER" id="PTHR43465:SF2">
    <property type="entry name" value="DUF1680 DOMAIN PROTEIN (AFU_ORTHOLOGUE AFUA_1G08910)"/>
    <property type="match status" value="1"/>
</dbReference>